<feature type="region of interest" description="Disordered" evidence="2">
    <location>
        <begin position="497"/>
        <end position="523"/>
    </location>
</feature>
<dbReference type="EMBL" id="JADBEK010000001">
    <property type="protein sequence ID" value="MBE1586627.1"/>
    <property type="molecule type" value="Genomic_DNA"/>
</dbReference>
<dbReference type="CDD" id="cd04433">
    <property type="entry name" value="AFD_class_I"/>
    <property type="match status" value="1"/>
</dbReference>
<keyword evidence="5" id="KW-1185">Reference proteome</keyword>
<dbReference type="Gene3D" id="3.30.300.30">
    <property type="match status" value="1"/>
</dbReference>
<proteinExistence type="inferred from homology"/>
<gene>
    <name evidence="4" type="ORF">H4W80_004885</name>
</gene>
<evidence type="ECO:0000259" key="3">
    <source>
        <dbReference type="PROSITE" id="PS50075"/>
    </source>
</evidence>
<dbReference type="PROSITE" id="PS50075">
    <property type="entry name" value="CARRIER"/>
    <property type="match status" value="1"/>
</dbReference>
<reference evidence="4 5" key="1">
    <citation type="submission" date="2020-10" db="EMBL/GenBank/DDBJ databases">
        <title>Sequencing the genomes of 1000 actinobacteria strains.</title>
        <authorList>
            <person name="Klenk H.-P."/>
        </authorList>
    </citation>
    <scope>NUCLEOTIDE SEQUENCE [LARGE SCALE GENOMIC DNA]</scope>
    <source>
        <strain evidence="4 5">DSM 43173</strain>
    </source>
</reference>
<name>A0ABR9M148_9ACTN</name>
<protein>
    <submittedName>
        <fullName evidence="4">Acyl carrier protein</fullName>
    </submittedName>
</protein>
<comment type="similarity">
    <text evidence="1">Belongs to the ATP-dependent AMP-binding enzyme family.</text>
</comment>
<dbReference type="InterPro" id="IPR000873">
    <property type="entry name" value="AMP-dep_synth/lig_dom"/>
</dbReference>
<dbReference type="Proteomes" id="UP000633509">
    <property type="component" value="Unassembled WGS sequence"/>
</dbReference>
<dbReference type="Pfam" id="PF00550">
    <property type="entry name" value="PP-binding"/>
    <property type="match status" value="1"/>
</dbReference>
<dbReference type="InterPro" id="IPR042099">
    <property type="entry name" value="ANL_N_sf"/>
</dbReference>
<accession>A0ABR9M148</accession>
<dbReference type="RefSeq" id="WP_192787162.1">
    <property type="nucleotide sequence ID" value="NZ_JADBEK010000001.1"/>
</dbReference>
<dbReference type="SUPFAM" id="SSF47336">
    <property type="entry name" value="ACP-like"/>
    <property type="match status" value="1"/>
</dbReference>
<dbReference type="Gene3D" id="3.40.50.12780">
    <property type="entry name" value="N-terminal domain of ligase-like"/>
    <property type="match status" value="1"/>
</dbReference>
<dbReference type="Gene3D" id="1.10.1200.10">
    <property type="entry name" value="ACP-like"/>
    <property type="match status" value="1"/>
</dbReference>
<feature type="domain" description="Carrier" evidence="3">
    <location>
        <begin position="590"/>
        <end position="668"/>
    </location>
</feature>
<dbReference type="PANTHER" id="PTHR43201">
    <property type="entry name" value="ACYL-COA SYNTHETASE"/>
    <property type="match status" value="1"/>
</dbReference>
<evidence type="ECO:0000256" key="1">
    <source>
        <dbReference type="ARBA" id="ARBA00006432"/>
    </source>
</evidence>
<sequence>MLSAFTDLSVASARRTLLPRAGRVAVTQDPGLGGGNVWRTALAHSRDPDATLVVADPPISGIDGAPRAEFGIAALCALADAWSSWYLAQGVRPRDRVALYLEDSFEEHAHLAALAQIGAIAVVVNGRLPGEVALGLMRRAGTVGLYTDAAHLARLGGGEKELPSLRWAFTRSEAGDLSGAVLPDRARYRHSDSDPIFLCHSSGTTGDPKLVIWTHGQGTAGPAFRLSTQPEPDDSLLLCAAPLSHGAAIAVTFFALLAGLPMVALADRSAAGLSRAAARYRPTTVFAFNHVLAELALSDADPEDFDSVRDWVNVGDSAHEVHMRRLVRLGHRDVGGERVPGSMFHDILGSSELGWAALRRTTTADMPSAPRHLGRPVPAMKVAVLREDGSLAGPDEVGMLGVRGDSVTTGYWNDSDTTHRSRLAGYFLSGDLVRRTARNEYFHVDRIVDAIPTAGGTGHSVLMEDTVLLALPEVADCAVVAGDDAGATVPVAVVRLRDGDPASGPDGDLDTGPDAGPDTGPAAGLLGRANSALVAIGQPPLAALEIAVTDDDLPVGATGKVLKRRLREKYRDLAAHLATAPHAAAAGHVRPWGQVVETLRHLAEDVLDAEPGQVSMADGFHTDLQMDSLQKIELVTRVERAFAVRFEAEEAAGIEALADVLDLLTRRGLVAAAPAGGA</sequence>
<dbReference type="PROSITE" id="PS00455">
    <property type="entry name" value="AMP_BINDING"/>
    <property type="match status" value="1"/>
</dbReference>
<dbReference type="SUPFAM" id="SSF56801">
    <property type="entry name" value="Acetyl-CoA synthetase-like"/>
    <property type="match status" value="1"/>
</dbReference>
<comment type="caution">
    <text evidence="4">The sequence shown here is derived from an EMBL/GenBank/DDBJ whole genome shotgun (WGS) entry which is preliminary data.</text>
</comment>
<evidence type="ECO:0000313" key="5">
    <source>
        <dbReference type="Proteomes" id="UP000633509"/>
    </source>
</evidence>
<dbReference type="InterPro" id="IPR009081">
    <property type="entry name" value="PP-bd_ACP"/>
</dbReference>
<organism evidence="4 5">
    <name type="scientific">Nonomuraea angiospora</name>
    <dbReference type="NCBI Taxonomy" id="46172"/>
    <lineage>
        <taxon>Bacteria</taxon>
        <taxon>Bacillati</taxon>
        <taxon>Actinomycetota</taxon>
        <taxon>Actinomycetes</taxon>
        <taxon>Streptosporangiales</taxon>
        <taxon>Streptosporangiaceae</taxon>
        <taxon>Nonomuraea</taxon>
    </lineage>
</organism>
<dbReference type="InterPro" id="IPR020845">
    <property type="entry name" value="AMP-binding_CS"/>
</dbReference>
<dbReference type="InterPro" id="IPR045851">
    <property type="entry name" value="AMP-bd_C_sf"/>
</dbReference>
<dbReference type="InterPro" id="IPR036736">
    <property type="entry name" value="ACP-like_sf"/>
</dbReference>
<dbReference type="Pfam" id="PF00501">
    <property type="entry name" value="AMP-binding"/>
    <property type="match status" value="1"/>
</dbReference>
<dbReference type="PANTHER" id="PTHR43201:SF8">
    <property type="entry name" value="ACYL-COA SYNTHETASE FAMILY MEMBER 3"/>
    <property type="match status" value="1"/>
</dbReference>
<evidence type="ECO:0000256" key="2">
    <source>
        <dbReference type="SAM" id="MobiDB-lite"/>
    </source>
</evidence>
<evidence type="ECO:0000313" key="4">
    <source>
        <dbReference type="EMBL" id="MBE1586627.1"/>
    </source>
</evidence>